<feature type="domain" description="RNA 2-O ribose methyltransferase substrate binding" evidence="4">
    <location>
        <begin position="32"/>
        <end position="104"/>
    </location>
</feature>
<proteinExistence type="inferred from homology"/>
<dbReference type="InterPro" id="IPR053888">
    <property type="entry name" value="MRM3-like_sub_bind"/>
</dbReference>
<dbReference type="InterPro" id="IPR001537">
    <property type="entry name" value="SpoU_MeTrfase"/>
</dbReference>
<comment type="similarity">
    <text evidence="1">Belongs to the class IV-like SAM-binding methyltransferase superfamily. RNA methyltransferase TrmH family.</text>
</comment>
<evidence type="ECO:0000256" key="2">
    <source>
        <dbReference type="ARBA" id="ARBA00022603"/>
    </source>
</evidence>
<dbReference type="Pfam" id="PF22435">
    <property type="entry name" value="MRM3-like_sub_bind"/>
    <property type="match status" value="1"/>
</dbReference>
<evidence type="ECO:0000313" key="6">
    <source>
        <dbReference type="Proteomes" id="UP001596250"/>
    </source>
</evidence>
<keyword evidence="3" id="KW-0808">Transferase</keyword>
<keyword evidence="2 5" id="KW-0489">Methyltransferase</keyword>
<dbReference type="GO" id="GO:0008168">
    <property type="term" value="F:methyltransferase activity"/>
    <property type="evidence" value="ECO:0007669"/>
    <property type="project" value="UniProtKB-KW"/>
</dbReference>
<dbReference type="SUPFAM" id="SSF55315">
    <property type="entry name" value="L30e-like"/>
    <property type="match status" value="1"/>
</dbReference>
<comment type="caution">
    <text evidence="5">The sequence shown here is derived from an EMBL/GenBank/DDBJ whole genome shotgun (WGS) entry which is preliminary data.</text>
</comment>
<dbReference type="Proteomes" id="UP001596250">
    <property type="component" value="Unassembled WGS sequence"/>
</dbReference>
<name>A0ABW1IJA4_9BACL</name>
<keyword evidence="6" id="KW-1185">Reference proteome</keyword>
<dbReference type="Gene3D" id="3.40.1280.10">
    <property type="match status" value="1"/>
</dbReference>
<evidence type="ECO:0000313" key="5">
    <source>
        <dbReference type="EMBL" id="MFC5985124.1"/>
    </source>
</evidence>
<evidence type="ECO:0000259" key="4">
    <source>
        <dbReference type="SMART" id="SM00967"/>
    </source>
</evidence>
<dbReference type="RefSeq" id="WP_379891657.1">
    <property type="nucleotide sequence ID" value="NZ_CBCSCT010000074.1"/>
</dbReference>
<dbReference type="Gene3D" id="3.30.1330.30">
    <property type="match status" value="1"/>
</dbReference>
<dbReference type="PANTHER" id="PTHR43191">
    <property type="entry name" value="RRNA METHYLTRANSFERASE 3"/>
    <property type="match status" value="1"/>
</dbReference>
<reference evidence="6" key="1">
    <citation type="journal article" date="2019" name="Int. J. Syst. Evol. Microbiol.">
        <title>The Global Catalogue of Microorganisms (GCM) 10K type strain sequencing project: providing services to taxonomists for standard genome sequencing and annotation.</title>
        <authorList>
            <consortium name="The Broad Institute Genomics Platform"/>
            <consortium name="The Broad Institute Genome Sequencing Center for Infectious Disease"/>
            <person name="Wu L."/>
            <person name="Ma J."/>
        </authorList>
    </citation>
    <scope>NUCLEOTIDE SEQUENCE [LARGE SCALE GENOMIC DNA]</scope>
    <source>
        <strain evidence="6">CCM 8749</strain>
    </source>
</reference>
<gene>
    <name evidence="5" type="ORF">ACFPXP_01365</name>
</gene>
<dbReference type="EMBL" id="JBHSQV010000007">
    <property type="protein sequence ID" value="MFC5985124.1"/>
    <property type="molecule type" value="Genomic_DNA"/>
</dbReference>
<sequence length="263" mass="28831">MKENIQSTSNPKVKAWSQLLTKKGRQQQGKFLVEGIHLVEEALKSSFDVECVVYDEDRGVTEELKPWIDRKSKWIAASRAVIEKCSDTVNGQGVFAVVETPVFDESNLMKMDAPLGVIIDGLQDPGNLGTIIRSADAAGASYVVVGKNSVDVYNPKTIRSTMGSCFHLPVVSADLGEWLNAGRQAGVQVVSTRLGASENCYDIDYRLPTWIIIGNEGQGVSKDITPYVTKEIMIPMKGQSESLNAAMAATILLYEALRQRDFN</sequence>
<accession>A0ABW1IJA4</accession>
<dbReference type="GO" id="GO:0032259">
    <property type="term" value="P:methylation"/>
    <property type="evidence" value="ECO:0007669"/>
    <property type="project" value="UniProtKB-KW"/>
</dbReference>
<evidence type="ECO:0000256" key="1">
    <source>
        <dbReference type="ARBA" id="ARBA00007228"/>
    </source>
</evidence>
<protein>
    <submittedName>
        <fullName evidence="5">TrmH family RNA methyltransferase</fullName>
    </submittedName>
</protein>
<dbReference type="InterPro" id="IPR029064">
    <property type="entry name" value="Ribosomal_eL30-like_sf"/>
</dbReference>
<dbReference type="InterPro" id="IPR029026">
    <property type="entry name" value="tRNA_m1G_MTases_N"/>
</dbReference>
<dbReference type="InterPro" id="IPR029028">
    <property type="entry name" value="Alpha/beta_knot_MTases"/>
</dbReference>
<organism evidence="5 6">
    <name type="scientific">Marinicrinis lubricantis</name>
    <dbReference type="NCBI Taxonomy" id="2086470"/>
    <lineage>
        <taxon>Bacteria</taxon>
        <taxon>Bacillati</taxon>
        <taxon>Bacillota</taxon>
        <taxon>Bacilli</taxon>
        <taxon>Bacillales</taxon>
        <taxon>Paenibacillaceae</taxon>
    </lineage>
</organism>
<dbReference type="InterPro" id="IPR013123">
    <property type="entry name" value="SpoU_subst-bd"/>
</dbReference>
<dbReference type="InterPro" id="IPR051259">
    <property type="entry name" value="rRNA_Methyltransferase"/>
</dbReference>
<dbReference type="SMART" id="SM00967">
    <property type="entry name" value="SpoU_sub_bind"/>
    <property type="match status" value="1"/>
</dbReference>
<dbReference type="Pfam" id="PF00588">
    <property type="entry name" value="SpoU_methylase"/>
    <property type="match status" value="1"/>
</dbReference>
<dbReference type="CDD" id="cd18095">
    <property type="entry name" value="SpoU-like_rRNA-MTase"/>
    <property type="match status" value="1"/>
</dbReference>
<dbReference type="PANTHER" id="PTHR43191:SF2">
    <property type="entry name" value="RRNA METHYLTRANSFERASE 3, MITOCHONDRIAL"/>
    <property type="match status" value="1"/>
</dbReference>
<evidence type="ECO:0000256" key="3">
    <source>
        <dbReference type="ARBA" id="ARBA00022679"/>
    </source>
</evidence>
<dbReference type="SUPFAM" id="SSF75217">
    <property type="entry name" value="alpha/beta knot"/>
    <property type="match status" value="1"/>
</dbReference>